<comment type="caution">
    <text evidence="1">The sequence shown here is derived from an EMBL/GenBank/DDBJ whole genome shotgun (WGS) entry which is preliminary data.</text>
</comment>
<protein>
    <submittedName>
        <fullName evidence="1">Uncharacterized protein</fullName>
    </submittedName>
</protein>
<accession>A0A9D4RAD8</accession>
<name>A0A9D4RAD8_DREPO</name>
<gene>
    <name evidence="1" type="ORF">DPMN_023955</name>
</gene>
<keyword evidence="2" id="KW-1185">Reference proteome</keyword>
<organism evidence="1 2">
    <name type="scientific">Dreissena polymorpha</name>
    <name type="common">Zebra mussel</name>
    <name type="synonym">Mytilus polymorpha</name>
    <dbReference type="NCBI Taxonomy" id="45954"/>
    <lineage>
        <taxon>Eukaryota</taxon>
        <taxon>Metazoa</taxon>
        <taxon>Spiralia</taxon>
        <taxon>Lophotrochozoa</taxon>
        <taxon>Mollusca</taxon>
        <taxon>Bivalvia</taxon>
        <taxon>Autobranchia</taxon>
        <taxon>Heteroconchia</taxon>
        <taxon>Euheterodonta</taxon>
        <taxon>Imparidentia</taxon>
        <taxon>Neoheterodontei</taxon>
        <taxon>Myida</taxon>
        <taxon>Dreissenoidea</taxon>
        <taxon>Dreissenidae</taxon>
        <taxon>Dreissena</taxon>
    </lineage>
</organism>
<dbReference type="EMBL" id="JAIWYP010000002">
    <property type="protein sequence ID" value="KAH3861029.1"/>
    <property type="molecule type" value="Genomic_DNA"/>
</dbReference>
<dbReference type="AlphaFoldDB" id="A0A9D4RAD8"/>
<dbReference type="Proteomes" id="UP000828390">
    <property type="component" value="Unassembled WGS sequence"/>
</dbReference>
<reference evidence="1" key="2">
    <citation type="submission" date="2020-11" db="EMBL/GenBank/DDBJ databases">
        <authorList>
            <person name="McCartney M.A."/>
            <person name="Auch B."/>
            <person name="Kono T."/>
            <person name="Mallez S."/>
            <person name="Becker A."/>
            <person name="Gohl D.M."/>
            <person name="Silverstein K.A.T."/>
            <person name="Koren S."/>
            <person name="Bechman K.B."/>
            <person name="Herman A."/>
            <person name="Abrahante J.E."/>
            <person name="Garbe J."/>
        </authorList>
    </citation>
    <scope>NUCLEOTIDE SEQUENCE</scope>
    <source>
        <strain evidence="1">Duluth1</strain>
        <tissue evidence="1">Whole animal</tissue>
    </source>
</reference>
<proteinExistence type="predicted"/>
<evidence type="ECO:0000313" key="2">
    <source>
        <dbReference type="Proteomes" id="UP000828390"/>
    </source>
</evidence>
<evidence type="ECO:0000313" key="1">
    <source>
        <dbReference type="EMBL" id="KAH3861029.1"/>
    </source>
</evidence>
<reference evidence="1" key="1">
    <citation type="journal article" date="2019" name="bioRxiv">
        <title>The Genome of the Zebra Mussel, Dreissena polymorpha: A Resource for Invasive Species Research.</title>
        <authorList>
            <person name="McCartney M.A."/>
            <person name="Auch B."/>
            <person name="Kono T."/>
            <person name="Mallez S."/>
            <person name="Zhang Y."/>
            <person name="Obille A."/>
            <person name="Becker A."/>
            <person name="Abrahante J.E."/>
            <person name="Garbe J."/>
            <person name="Badalamenti J.P."/>
            <person name="Herman A."/>
            <person name="Mangelson H."/>
            <person name="Liachko I."/>
            <person name="Sullivan S."/>
            <person name="Sone E.D."/>
            <person name="Koren S."/>
            <person name="Silverstein K.A.T."/>
            <person name="Beckman K.B."/>
            <person name="Gohl D.M."/>
        </authorList>
    </citation>
    <scope>NUCLEOTIDE SEQUENCE</scope>
    <source>
        <strain evidence="1">Duluth1</strain>
        <tissue evidence="1">Whole animal</tissue>
    </source>
</reference>
<sequence>MDPVEYLKTEILLKREKISLKTNFTRARKNVVSHLEGNACSATVNAACKQLDFAMDEVIKGLDSLSNMYMEVDELEKSKIVIAEMEKIELEYEKTTEDACAYLNDLRSETASQVSKALSHDTVSKLYF</sequence>